<dbReference type="Gene3D" id="3.90.176.10">
    <property type="entry name" value="Toxin ADP-ribosyltransferase, Chain A, domain 1"/>
    <property type="match status" value="1"/>
</dbReference>
<evidence type="ECO:0000313" key="4">
    <source>
        <dbReference type="EMBL" id="CAF1077500.1"/>
    </source>
</evidence>
<evidence type="ECO:0000256" key="1">
    <source>
        <dbReference type="ARBA" id="ARBA00022737"/>
    </source>
</evidence>
<gene>
    <name evidence="4" type="ORF">IZO911_LOCUS21771</name>
    <name evidence="5" type="ORF">KXQ929_LOCUS12558</name>
</gene>
<feature type="repeat" description="TPR" evidence="3">
    <location>
        <begin position="487"/>
        <end position="520"/>
    </location>
</feature>
<comment type="caution">
    <text evidence="4">The sequence shown here is derived from an EMBL/GenBank/DDBJ whole genome shotgun (WGS) entry which is preliminary data.</text>
</comment>
<dbReference type="PANTHER" id="PTHR45641">
    <property type="entry name" value="TETRATRICOPEPTIDE REPEAT PROTEIN (AFU_ORTHOLOGUE AFUA_6G03870)"/>
    <property type="match status" value="1"/>
</dbReference>
<dbReference type="AlphaFoldDB" id="A0A814MDK5"/>
<dbReference type="EMBL" id="CAJNOE010000237">
    <property type="protein sequence ID" value="CAF1077500.1"/>
    <property type="molecule type" value="Genomic_DNA"/>
</dbReference>
<reference evidence="4" key="1">
    <citation type="submission" date="2021-02" db="EMBL/GenBank/DDBJ databases">
        <authorList>
            <person name="Nowell W R."/>
        </authorList>
    </citation>
    <scope>NUCLEOTIDE SEQUENCE</scope>
</reference>
<dbReference type="Proteomes" id="UP000663868">
    <property type="component" value="Unassembled WGS sequence"/>
</dbReference>
<evidence type="ECO:0000313" key="6">
    <source>
        <dbReference type="Proteomes" id="UP000663860"/>
    </source>
</evidence>
<feature type="repeat" description="TPR" evidence="3">
    <location>
        <begin position="610"/>
        <end position="643"/>
    </location>
</feature>
<proteinExistence type="predicted"/>
<dbReference type="SUPFAM" id="SSF48452">
    <property type="entry name" value="TPR-like"/>
    <property type="match status" value="1"/>
</dbReference>
<name>A0A814MDK5_9BILA</name>
<evidence type="ECO:0000256" key="3">
    <source>
        <dbReference type="PROSITE-ProRule" id="PRU00339"/>
    </source>
</evidence>
<dbReference type="Pfam" id="PF13424">
    <property type="entry name" value="TPR_12"/>
    <property type="match status" value="2"/>
</dbReference>
<feature type="repeat" description="TPR" evidence="3">
    <location>
        <begin position="568"/>
        <end position="601"/>
    </location>
</feature>
<sequence>MNLENLTLVWCDNSTNNNEQMNERQMQEIKLRSAVNFLQRFPRIDECQAYIREINKEKIILIITGIDLAEKLLPNVHDYANLADIYIIVSSIKNINTTKLKTKYNKIKSFISNIDDLIPLLSTTKTKSDADEKIAISIFNSDRSTKDLSSENGDFLHLQLLLEILVRMRSDDVKTSLDEFVNVARKQYEGNSVKLEELDNLKKVYTTEEAVWWYTHELLPLYMILNKALRQQNIDILFALRFWIGDMSRQLTQLKREQFKKGEHLLLYRGQIMSKEELNQLKVSIGHIVSMNSFLSTSPGRKQAYSFTKSKIIDASSEVRVLFEIEADTNREDTRPFANIKLCSEFPTEDEVLFMAGSVFRLEDIGVEKDNKEVMYIIKLTLCGDNDNQLRDVFTWMKEEVGQETSLLSLGNILQDLGQLDRAAHFYRCLAAQLSPSSFNVAVCYYSLSNIAYSRGNYDEALYYYQYLLKELPCSNQLIRYQRHFVGLVYTGMGAVYDAKNELDNAVKSYQQALGLLEQKDGLEAATVFANLGNVYRKQKKLSLALDQQQTCLKIYSRLLPDGHSSIASTYENIAQIYLNQREYEQALNWLQRALTMQLACLPANHLELADTYFDFGQLYECTNKFNDAADYYARSLKIREISLPTKHNDRVETEKCLHRVNNLLSKK</sequence>
<organism evidence="4 6">
    <name type="scientific">Adineta steineri</name>
    <dbReference type="NCBI Taxonomy" id="433720"/>
    <lineage>
        <taxon>Eukaryota</taxon>
        <taxon>Metazoa</taxon>
        <taxon>Spiralia</taxon>
        <taxon>Gnathifera</taxon>
        <taxon>Rotifera</taxon>
        <taxon>Eurotatoria</taxon>
        <taxon>Bdelloidea</taxon>
        <taxon>Adinetida</taxon>
        <taxon>Adinetidae</taxon>
        <taxon>Adineta</taxon>
    </lineage>
</organism>
<dbReference type="PROSITE" id="PS50005">
    <property type="entry name" value="TPR"/>
    <property type="match status" value="4"/>
</dbReference>
<keyword evidence="2 3" id="KW-0802">TPR repeat</keyword>
<dbReference type="Proteomes" id="UP000663860">
    <property type="component" value="Unassembled WGS sequence"/>
</dbReference>
<dbReference type="Pfam" id="PF13374">
    <property type="entry name" value="TPR_10"/>
    <property type="match status" value="1"/>
</dbReference>
<dbReference type="SMART" id="SM00028">
    <property type="entry name" value="TPR"/>
    <property type="match status" value="6"/>
</dbReference>
<dbReference type="InterPro" id="IPR019734">
    <property type="entry name" value="TPR_rpt"/>
</dbReference>
<protein>
    <submittedName>
        <fullName evidence="4">Uncharacterized protein</fullName>
    </submittedName>
</protein>
<evidence type="ECO:0000313" key="5">
    <source>
        <dbReference type="EMBL" id="CAF3723332.1"/>
    </source>
</evidence>
<feature type="repeat" description="TPR" evidence="3">
    <location>
        <begin position="442"/>
        <end position="475"/>
    </location>
</feature>
<dbReference type="Gene3D" id="1.25.40.10">
    <property type="entry name" value="Tetratricopeptide repeat domain"/>
    <property type="match status" value="2"/>
</dbReference>
<accession>A0A814MDK5</accession>
<keyword evidence="1" id="KW-0677">Repeat</keyword>
<dbReference type="PROSITE" id="PS51996">
    <property type="entry name" value="TR_MART"/>
    <property type="match status" value="1"/>
</dbReference>
<dbReference type="PANTHER" id="PTHR45641:SF1">
    <property type="entry name" value="AAA+ ATPASE DOMAIN-CONTAINING PROTEIN"/>
    <property type="match status" value="1"/>
</dbReference>
<dbReference type="SUPFAM" id="SSF56399">
    <property type="entry name" value="ADP-ribosylation"/>
    <property type="match status" value="1"/>
</dbReference>
<dbReference type="InterPro" id="IPR011990">
    <property type="entry name" value="TPR-like_helical_dom_sf"/>
</dbReference>
<dbReference type="EMBL" id="CAJOBB010000648">
    <property type="protein sequence ID" value="CAF3723332.1"/>
    <property type="molecule type" value="Genomic_DNA"/>
</dbReference>
<evidence type="ECO:0000256" key="2">
    <source>
        <dbReference type="ARBA" id="ARBA00022803"/>
    </source>
</evidence>